<dbReference type="EMBL" id="UINC01014081">
    <property type="protein sequence ID" value="SVA60314.1"/>
    <property type="molecule type" value="Genomic_DNA"/>
</dbReference>
<proteinExistence type="predicted"/>
<accession>A0A381X6G1</accession>
<gene>
    <name evidence="1" type="ORF">METZ01_LOCUS113168</name>
</gene>
<sequence>MDDLLENGYKCRNHLCNKCKRPARYTYSIIKNEDGLIDIRAGYHGQAPENQVYACGYHVCWRKWSKESRTDMERKCNLVLQGCHHGL</sequence>
<organism evidence="1">
    <name type="scientific">marine metagenome</name>
    <dbReference type="NCBI Taxonomy" id="408172"/>
    <lineage>
        <taxon>unclassified sequences</taxon>
        <taxon>metagenomes</taxon>
        <taxon>ecological metagenomes</taxon>
    </lineage>
</organism>
<evidence type="ECO:0000313" key="1">
    <source>
        <dbReference type="EMBL" id="SVA60314.1"/>
    </source>
</evidence>
<reference evidence="1" key="1">
    <citation type="submission" date="2018-05" db="EMBL/GenBank/DDBJ databases">
        <authorList>
            <person name="Lanie J.A."/>
            <person name="Ng W.-L."/>
            <person name="Kazmierczak K.M."/>
            <person name="Andrzejewski T.M."/>
            <person name="Davidsen T.M."/>
            <person name="Wayne K.J."/>
            <person name="Tettelin H."/>
            <person name="Glass J.I."/>
            <person name="Rusch D."/>
            <person name="Podicherti R."/>
            <person name="Tsui H.-C.T."/>
            <person name="Winkler M.E."/>
        </authorList>
    </citation>
    <scope>NUCLEOTIDE SEQUENCE</scope>
</reference>
<name>A0A381X6G1_9ZZZZ</name>
<dbReference type="AlphaFoldDB" id="A0A381X6G1"/>
<protein>
    <submittedName>
        <fullName evidence="1">Uncharacterized protein</fullName>
    </submittedName>
</protein>